<evidence type="ECO:0000313" key="1">
    <source>
        <dbReference type="EMBL" id="KAK9295694.1"/>
    </source>
</evidence>
<reference evidence="1 2" key="1">
    <citation type="submission" date="2024-05" db="EMBL/GenBank/DDBJ databases">
        <title>The nuclear and mitochondrial genome assemblies of Tetragonisca angustula (Apidae: Meliponini), a tiny yet remarkable pollinator in the Neotropics.</title>
        <authorList>
            <person name="Ferrari R."/>
            <person name="Ricardo P.C."/>
            <person name="Dias F.C."/>
            <person name="Araujo N.S."/>
            <person name="Soares D.O."/>
            <person name="Zhou Q.-S."/>
            <person name="Zhu C.-D."/>
            <person name="Coutinho L."/>
            <person name="Airas M.C."/>
            <person name="Batista T.M."/>
        </authorList>
    </citation>
    <scope>NUCLEOTIDE SEQUENCE [LARGE SCALE GENOMIC DNA]</scope>
    <source>
        <strain evidence="1">ASF017062</strain>
        <tissue evidence="1">Abdomen</tissue>
    </source>
</reference>
<dbReference type="AlphaFoldDB" id="A0AAW0ZDY1"/>
<name>A0AAW0ZDY1_9HYME</name>
<sequence>MIWIAGRDRGETATAAGSHSWQLNVPAKPFMPVHGVHSPYGSGCVVCNALVCKNVGHCPLVACTKGESVGLGPVALRLVGGTTTHAALLHAHA</sequence>
<gene>
    <name evidence="1" type="ORF">QLX08_010062</name>
</gene>
<comment type="caution">
    <text evidence="1">The sequence shown here is derived from an EMBL/GenBank/DDBJ whole genome shotgun (WGS) entry which is preliminary data.</text>
</comment>
<keyword evidence="2" id="KW-1185">Reference proteome</keyword>
<dbReference type="Proteomes" id="UP001432146">
    <property type="component" value="Unassembled WGS sequence"/>
</dbReference>
<evidence type="ECO:0000313" key="2">
    <source>
        <dbReference type="Proteomes" id="UP001432146"/>
    </source>
</evidence>
<dbReference type="EMBL" id="JAWNGG020000245">
    <property type="protein sequence ID" value="KAK9295694.1"/>
    <property type="molecule type" value="Genomic_DNA"/>
</dbReference>
<organism evidence="1 2">
    <name type="scientific">Tetragonisca angustula</name>
    <dbReference type="NCBI Taxonomy" id="166442"/>
    <lineage>
        <taxon>Eukaryota</taxon>
        <taxon>Metazoa</taxon>
        <taxon>Ecdysozoa</taxon>
        <taxon>Arthropoda</taxon>
        <taxon>Hexapoda</taxon>
        <taxon>Insecta</taxon>
        <taxon>Pterygota</taxon>
        <taxon>Neoptera</taxon>
        <taxon>Endopterygota</taxon>
        <taxon>Hymenoptera</taxon>
        <taxon>Apocrita</taxon>
        <taxon>Aculeata</taxon>
        <taxon>Apoidea</taxon>
        <taxon>Anthophila</taxon>
        <taxon>Apidae</taxon>
        <taxon>Tetragonisca</taxon>
    </lineage>
</organism>
<accession>A0AAW0ZDY1</accession>
<proteinExistence type="predicted"/>
<protein>
    <submittedName>
        <fullName evidence="1">Uncharacterized protein</fullName>
    </submittedName>
</protein>